<dbReference type="InterPro" id="IPR011047">
    <property type="entry name" value="Quinoprotein_ADH-like_sf"/>
</dbReference>
<feature type="chain" id="PRO_5046201636" description="PQQ-like domain-containing protein" evidence="1">
    <location>
        <begin position="29"/>
        <end position="446"/>
    </location>
</feature>
<accession>A0ABV6X8T0</accession>
<reference evidence="2 3" key="1">
    <citation type="submission" date="2024-09" db="EMBL/GenBank/DDBJ databases">
        <authorList>
            <person name="Lee S.D."/>
        </authorList>
    </citation>
    <scope>NUCLEOTIDE SEQUENCE [LARGE SCALE GENOMIC DNA]</scope>
    <source>
        <strain evidence="2 3">N1-3</strain>
    </source>
</reference>
<gene>
    <name evidence="2" type="ORF">ACEZDB_29000</name>
</gene>
<dbReference type="PROSITE" id="PS51257">
    <property type="entry name" value="PROKAR_LIPOPROTEIN"/>
    <property type="match status" value="1"/>
</dbReference>
<sequence length="446" mass="43920">MRARRRGRTYAGAAGALAVLLLASGCGGGGSGHGGAGATPSSGFVAATPADPSVKSYNPPLRFGRVPVALPLPPASGAVALVGVDAYVADGDSLRVVDTRTGKVLATVDAKDPLPGAVSGAGSVRAPLVAAVGDSTLSLVLDAFLVTVPAKGSTPAGTGVELVAVDTSTRQAVWTAQVTDIPAWASGQDTDHDAAADGLAVGVVGFHGNTAVVSLTDRDHVGVGFGIDLMSHRTVWHKDGFAADAVTDDAVVGTAARNPSVDQAGAERSVLGLALSDGSQKWKELDTGPEVAIGAAGPGQVTVVGGSYNGATGFSYLVDADSGKQTALPNAGQNLAGCRYDGAAMLVCQGQDSSGNHLYGLDASTGKQHWQLPDPAAGSTGPVPALTALWHGAAYGTTSSGPVVLDTRTGADRGAAPGVAPVMLDGSVGLARPAGGSPLAAYPAVG</sequence>
<name>A0ABV6X8T0_9ACTN</name>
<comment type="caution">
    <text evidence="2">The sequence shown here is derived from an EMBL/GenBank/DDBJ whole genome shotgun (WGS) entry which is preliminary data.</text>
</comment>
<feature type="signal peptide" evidence="1">
    <location>
        <begin position="1"/>
        <end position="28"/>
    </location>
</feature>
<dbReference type="EMBL" id="JBHEZY010000014">
    <property type="protein sequence ID" value="MFC1434686.1"/>
    <property type="molecule type" value="Genomic_DNA"/>
</dbReference>
<evidence type="ECO:0008006" key="4">
    <source>
        <dbReference type="Google" id="ProtNLM"/>
    </source>
</evidence>
<evidence type="ECO:0000256" key="1">
    <source>
        <dbReference type="SAM" id="SignalP"/>
    </source>
</evidence>
<dbReference type="InterPro" id="IPR015943">
    <property type="entry name" value="WD40/YVTN_repeat-like_dom_sf"/>
</dbReference>
<keyword evidence="1" id="KW-0732">Signal</keyword>
<proteinExistence type="predicted"/>
<dbReference type="SUPFAM" id="SSF50998">
    <property type="entry name" value="Quinoprotein alcohol dehydrogenase-like"/>
    <property type="match status" value="1"/>
</dbReference>
<dbReference type="RefSeq" id="WP_380557188.1">
    <property type="nucleotide sequence ID" value="NZ_JBHEZY010000014.1"/>
</dbReference>
<organism evidence="2 3">
    <name type="scientific">Streptacidiphilus alkalitolerans</name>
    <dbReference type="NCBI Taxonomy" id="3342712"/>
    <lineage>
        <taxon>Bacteria</taxon>
        <taxon>Bacillati</taxon>
        <taxon>Actinomycetota</taxon>
        <taxon>Actinomycetes</taxon>
        <taxon>Kitasatosporales</taxon>
        <taxon>Streptomycetaceae</taxon>
        <taxon>Streptacidiphilus</taxon>
    </lineage>
</organism>
<dbReference type="Proteomes" id="UP001592530">
    <property type="component" value="Unassembled WGS sequence"/>
</dbReference>
<evidence type="ECO:0000313" key="3">
    <source>
        <dbReference type="Proteomes" id="UP001592530"/>
    </source>
</evidence>
<dbReference type="Gene3D" id="2.130.10.10">
    <property type="entry name" value="YVTN repeat-like/Quinoprotein amine dehydrogenase"/>
    <property type="match status" value="1"/>
</dbReference>
<evidence type="ECO:0000313" key="2">
    <source>
        <dbReference type="EMBL" id="MFC1434686.1"/>
    </source>
</evidence>
<protein>
    <recommendedName>
        <fullName evidence="4">PQQ-like domain-containing protein</fullName>
    </recommendedName>
</protein>